<dbReference type="PROSITE" id="PS51754">
    <property type="entry name" value="OVATE"/>
    <property type="match status" value="1"/>
</dbReference>
<evidence type="ECO:0000256" key="3">
    <source>
        <dbReference type="ARBA" id="ARBA00023015"/>
    </source>
</evidence>
<evidence type="ECO:0000256" key="4">
    <source>
        <dbReference type="ARBA" id="ARBA00023163"/>
    </source>
</evidence>
<dbReference type="OrthoDB" id="914026at2759"/>
<reference evidence="8 9" key="1">
    <citation type="journal article" date="2013" name="BMC Genomics">
        <title>The miniature genome of a carnivorous plant Genlisea aurea contains a low number of genes and short non-coding sequences.</title>
        <authorList>
            <person name="Leushkin E.V."/>
            <person name="Sutormin R.A."/>
            <person name="Nabieva E.R."/>
            <person name="Penin A.A."/>
            <person name="Kondrashov A.S."/>
            <person name="Logacheva M.D."/>
        </authorList>
    </citation>
    <scope>NUCLEOTIDE SEQUENCE [LARGE SCALE GENOMIC DNA]</scope>
</reference>
<evidence type="ECO:0000259" key="7">
    <source>
        <dbReference type="PROSITE" id="PS51754"/>
    </source>
</evidence>
<evidence type="ECO:0000256" key="6">
    <source>
        <dbReference type="RuleBase" id="RU367028"/>
    </source>
</evidence>
<protein>
    <recommendedName>
        <fullName evidence="6">Transcription repressor</fullName>
    </recommendedName>
    <alternativeName>
        <fullName evidence="6">Ovate family protein</fullName>
    </alternativeName>
</protein>
<proteinExistence type="predicted"/>
<accession>S8DWW7</accession>
<dbReference type="InterPro" id="IPR038933">
    <property type="entry name" value="Ovate"/>
</dbReference>
<dbReference type="Pfam" id="PF04844">
    <property type="entry name" value="Ovate"/>
    <property type="match status" value="1"/>
</dbReference>
<sequence>DGFAMVKSSFDPEKDFWDSMVDMIRERKIQHHDEMERLLACYLTLNGDEYHDMIIDVFRRVWLQMI</sequence>
<dbReference type="GO" id="GO:0045892">
    <property type="term" value="P:negative regulation of DNA-templated transcription"/>
    <property type="evidence" value="ECO:0007669"/>
    <property type="project" value="UniProtKB-UniRule"/>
</dbReference>
<dbReference type="NCBIfam" id="TIGR01568">
    <property type="entry name" value="A_thal_3678"/>
    <property type="match status" value="1"/>
</dbReference>
<comment type="caution">
    <text evidence="8">The sequence shown here is derived from an EMBL/GenBank/DDBJ whole genome shotgun (WGS) entry which is preliminary data.</text>
</comment>
<keyword evidence="5 6" id="KW-0539">Nucleus</keyword>
<evidence type="ECO:0000256" key="1">
    <source>
        <dbReference type="ARBA" id="ARBA00004123"/>
    </source>
</evidence>
<feature type="domain" description="OVATE" evidence="7">
    <location>
        <begin position="5"/>
        <end position="64"/>
    </location>
</feature>
<keyword evidence="3 6" id="KW-0805">Transcription regulation</keyword>
<keyword evidence="4 6" id="KW-0804">Transcription</keyword>
<organism evidence="8 9">
    <name type="scientific">Genlisea aurea</name>
    <dbReference type="NCBI Taxonomy" id="192259"/>
    <lineage>
        <taxon>Eukaryota</taxon>
        <taxon>Viridiplantae</taxon>
        <taxon>Streptophyta</taxon>
        <taxon>Embryophyta</taxon>
        <taxon>Tracheophyta</taxon>
        <taxon>Spermatophyta</taxon>
        <taxon>Magnoliopsida</taxon>
        <taxon>eudicotyledons</taxon>
        <taxon>Gunneridae</taxon>
        <taxon>Pentapetalae</taxon>
        <taxon>asterids</taxon>
        <taxon>lamiids</taxon>
        <taxon>Lamiales</taxon>
        <taxon>Lentibulariaceae</taxon>
        <taxon>Genlisea</taxon>
    </lineage>
</organism>
<dbReference type="AlphaFoldDB" id="S8DWW7"/>
<feature type="non-terminal residue" evidence="8">
    <location>
        <position position="1"/>
    </location>
</feature>
<evidence type="ECO:0000256" key="2">
    <source>
        <dbReference type="ARBA" id="ARBA00022491"/>
    </source>
</evidence>
<evidence type="ECO:0000313" key="9">
    <source>
        <dbReference type="Proteomes" id="UP000015453"/>
    </source>
</evidence>
<feature type="non-terminal residue" evidence="8">
    <location>
        <position position="66"/>
    </location>
</feature>
<comment type="subcellular location">
    <subcellularLocation>
        <location evidence="1 6">Nucleus</location>
    </subcellularLocation>
</comment>
<dbReference type="EMBL" id="AUSU01002947">
    <property type="protein sequence ID" value="EPS67743.1"/>
    <property type="molecule type" value="Genomic_DNA"/>
</dbReference>
<comment type="function">
    <text evidence="6">Transcriptional repressor that regulates multiple aspects of plant growth and development.</text>
</comment>
<name>S8DWW7_9LAMI</name>
<dbReference type="PANTHER" id="PTHR33057">
    <property type="entry name" value="TRANSCRIPTION REPRESSOR OFP7-RELATED"/>
    <property type="match status" value="1"/>
</dbReference>
<dbReference type="PANTHER" id="PTHR33057:SF82">
    <property type="entry name" value="TRANSCRIPTION REPRESSOR OFP5"/>
    <property type="match status" value="1"/>
</dbReference>
<dbReference type="GO" id="GO:0005634">
    <property type="term" value="C:nucleus"/>
    <property type="evidence" value="ECO:0007669"/>
    <property type="project" value="UniProtKB-SubCell"/>
</dbReference>
<evidence type="ECO:0000256" key="5">
    <source>
        <dbReference type="ARBA" id="ARBA00023242"/>
    </source>
</evidence>
<gene>
    <name evidence="8" type="ORF">M569_07034</name>
</gene>
<dbReference type="InterPro" id="IPR006458">
    <property type="entry name" value="Ovate_C"/>
</dbReference>
<evidence type="ECO:0000313" key="8">
    <source>
        <dbReference type="EMBL" id="EPS67743.1"/>
    </source>
</evidence>
<keyword evidence="2 6" id="KW-0678">Repressor</keyword>
<dbReference type="Proteomes" id="UP000015453">
    <property type="component" value="Unassembled WGS sequence"/>
</dbReference>
<keyword evidence="9" id="KW-1185">Reference proteome</keyword>